<protein>
    <submittedName>
        <fullName evidence="4">Secreted protein</fullName>
    </submittedName>
</protein>
<organism evidence="4">
    <name type="scientific">Mesocestoides corti</name>
    <name type="common">Flatworm</name>
    <dbReference type="NCBI Taxonomy" id="53468"/>
    <lineage>
        <taxon>Eukaryota</taxon>
        <taxon>Metazoa</taxon>
        <taxon>Spiralia</taxon>
        <taxon>Lophotrochozoa</taxon>
        <taxon>Platyhelminthes</taxon>
        <taxon>Cestoda</taxon>
        <taxon>Eucestoda</taxon>
        <taxon>Cyclophyllidea</taxon>
        <taxon>Mesocestoididae</taxon>
        <taxon>Mesocestoides</taxon>
    </lineage>
</organism>
<dbReference type="WBParaSite" id="MCOS_0000082401-mRNA-1">
    <property type="protein sequence ID" value="MCOS_0000082401-mRNA-1"/>
    <property type="gene ID" value="MCOS_0000082401"/>
</dbReference>
<proteinExistence type="predicted"/>
<keyword evidence="3" id="KW-1185">Reference proteome</keyword>
<accession>A0A0R3U2U6</accession>
<feature type="compositionally biased region" description="Polar residues" evidence="1">
    <location>
        <begin position="28"/>
        <end position="42"/>
    </location>
</feature>
<name>A0A0R3U2U6_MESCO</name>
<dbReference type="OrthoDB" id="422540at2759"/>
<sequence length="114" mass="12608">MARSISTKTFLNKWAALFVVPSTINLVPKSHTTSGDEPNSNERLPPSIKSHGRTSSLTIPLTAHSNSSRWTDVLPLVLLGLRSTAITLLNIPTVMVESMQLHRLFMEDNEQAEI</sequence>
<feature type="region of interest" description="Disordered" evidence="1">
    <location>
        <begin position="28"/>
        <end position="56"/>
    </location>
</feature>
<gene>
    <name evidence="2" type="ORF">MCOS_LOCUS825</name>
</gene>
<dbReference type="AlphaFoldDB" id="A0A0R3U2U6"/>
<dbReference type="Proteomes" id="UP000267029">
    <property type="component" value="Unassembled WGS sequence"/>
</dbReference>
<reference evidence="4" key="1">
    <citation type="submission" date="2017-02" db="UniProtKB">
        <authorList>
            <consortium name="WormBaseParasite"/>
        </authorList>
    </citation>
    <scope>IDENTIFICATION</scope>
</reference>
<evidence type="ECO:0000313" key="3">
    <source>
        <dbReference type="Proteomes" id="UP000267029"/>
    </source>
</evidence>
<dbReference type="EMBL" id="UXSR01000082">
    <property type="protein sequence ID" value="VDD74822.1"/>
    <property type="molecule type" value="Genomic_DNA"/>
</dbReference>
<evidence type="ECO:0000256" key="1">
    <source>
        <dbReference type="SAM" id="MobiDB-lite"/>
    </source>
</evidence>
<evidence type="ECO:0000313" key="2">
    <source>
        <dbReference type="EMBL" id="VDD74822.1"/>
    </source>
</evidence>
<reference evidence="2 3" key="2">
    <citation type="submission" date="2018-10" db="EMBL/GenBank/DDBJ databases">
        <authorList>
            <consortium name="Pathogen Informatics"/>
        </authorList>
    </citation>
    <scope>NUCLEOTIDE SEQUENCE [LARGE SCALE GENOMIC DNA]</scope>
</reference>
<evidence type="ECO:0000313" key="4">
    <source>
        <dbReference type="WBParaSite" id="MCOS_0000082401-mRNA-1"/>
    </source>
</evidence>